<dbReference type="Proteomes" id="UP000199103">
    <property type="component" value="Chromosome I"/>
</dbReference>
<gene>
    <name evidence="1" type="ORF">SAMN04489812_4995</name>
</gene>
<name>A0A1H1Z529_9ACTN</name>
<organism evidence="1 2">
    <name type="scientific">Microlunatus soli</name>
    <dbReference type="NCBI Taxonomy" id="630515"/>
    <lineage>
        <taxon>Bacteria</taxon>
        <taxon>Bacillati</taxon>
        <taxon>Actinomycetota</taxon>
        <taxon>Actinomycetes</taxon>
        <taxon>Propionibacteriales</taxon>
        <taxon>Propionibacteriaceae</taxon>
        <taxon>Microlunatus</taxon>
    </lineage>
</organism>
<reference evidence="1 2" key="1">
    <citation type="submission" date="2016-10" db="EMBL/GenBank/DDBJ databases">
        <authorList>
            <person name="de Groot N.N."/>
        </authorList>
    </citation>
    <scope>NUCLEOTIDE SEQUENCE [LARGE SCALE GENOMIC DNA]</scope>
    <source>
        <strain evidence="1 2">DSM 21800</strain>
    </source>
</reference>
<proteinExistence type="predicted"/>
<dbReference type="InterPro" id="IPR028994">
    <property type="entry name" value="Integrin_alpha_N"/>
</dbReference>
<dbReference type="SUPFAM" id="SSF69318">
    <property type="entry name" value="Integrin alpha N-terminal domain"/>
    <property type="match status" value="1"/>
</dbReference>
<evidence type="ECO:0000313" key="1">
    <source>
        <dbReference type="EMBL" id="SDT28905.1"/>
    </source>
</evidence>
<dbReference type="PANTHER" id="PTHR36220:SF1">
    <property type="entry name" value="GAMMA TUBULIN COMPLEX COMPONENT C-TERMINAL DOMAIN-CONTAINING PROTEIN"/>
    <property type="match status" value="1"/>
</dbReference>
<protein>
    <recommendedName>
        <fullName evidence="3">FG-GAP repeat-containing protein</fullName>
    </recommendedName>
</protein>
<accession>A0A1H1Z529</accession>
<sequence>MIDDDRRERHPVTGSHGAARRRWRVLLTAAMLSVGLSVGVPQAAAATGCRSSDDISGDGKPDVAVGLPQLPDVVYSVGSYLKVYRSEDDTRDTIHSTVPGFGSSLTYLSSYQDSNSELCSLIAVGSPNETVDGVEEAGAVYIYGMTGSGTLEEFGRFAPGIAGVPGTPQPGAHFGAAVASTPRDADEGERGSERLYIGAPGAVVGGVGGAGSVTSFRIRGGDGNQTAADARTISYATAGVAGAPSPKAGFGTSISVDQGIVAIGAPGQTSSGVADAGTVLVLSDQGRFDPHSLSQARTGFPGTAESGDRFGWSVHVTPPADAAGPRLLIGAPDEGIDGLRHAGTVAVVPLSRSTGRPNGTIINWDQDSYGMTGQVEEGDRLGWAVTSAVLGDRLELIVGAPEEEIKSAYATGVVQTIGTGKGWNQATAGMPGWVENGDLTGAALAGSSAGLVIGAPHENAGHGAVIVGVPGLGPTPRLRQADHSSRQYAYGTAVAY</sequence>
<dbReference type="Gene3D" id="2.130.10.130">
    <property type="entry name" value="Integrin alpha, N-terminal"/>
    <property type="match status" value="2"/>
</dbReference>
<dbReference type="AlphaFoldDB" id="A0A1H1Z529"/>
<dbReference type="InterPro" id="IPR013519">
    <property type="entry name" value="Int_alpha_beta-p"/>
</dbReference>
<dbReference type="OrthoDB" id="344301at2"/>
<dbReference type="EMBL" id="LT629772">
    <property type="protein sequence ID" value="SDT28905.1"/>
    <property type="molecule type" value="Genomic_DNA"/>
</dbReference>
<evidence type="ECO:0008006" key="3">
    <source>
        <dbReference type="Google" id="ProtNLM"/>
    </source>
</evidence>
<dbReference type="PROSITE" id="PS51470">
    <property type="entry name" value="FG_GAP"/>
    <property type="match status" value="1"/>
</dbReference>
<dbReference type="RefSeq" id="WP_157683694.1">
    <property type="nucleotide sequence ID" value="NZ_LT629772.1"/>
</dbReference>
<dbReference type="PANTHER" id="PTHR36220">
    <property type="entry name" value="UNNAMED PRODUCT"/>
    <property type="match status" value="1"/>
</dbReference>
<dbReference type="STRING" id="630515.SAMN04489812_4995"/>
<keyword evidence="2" id="KW-1185">Reference proteome</keyword>
<evidence type="ECO:0000313" key="2">
    <source>
        <dbReference type="Proteomes" id="UP000199103"/>
    </source>
</evidence>